<keyword evidence="3" id="KW-1185">Reference proteome</keyword>
<dbReference type="Pfam" id="PF07470">
    <property type="entry name" value="Glyco_hydro_88"/>
    <property type="match status" value="1"/>
</dbReference>
<gene>
    <name evidence="2" type="ORF">MJB10_06560</name>
</gene>
<sequence>MLSGEGSYTIAYPMAILARQYGRSDLASLSLRQLEVRRERLVIGEDLYLRHHANGTRSFCNWSRAYAWYMLGLARTLRELKGWEGLGDSEHSRIQELERELARVSDVAISRQQPNGLWCVYVNEPVTGPETSGSSAIATALAIGVKLGVLGDRAAAAAKRTRDALDDFLTADGVLGGVSQNNKSGEELQRDGYRILSQMGTGLATQLYAALFAQ</sequence>
<dbReference type="KEGG" id="proo:MJB10_06560"/>
<dbReference type="InterPro" id="IPR012341">
    <property type="entry name" value="6hp_glycosidase-like_sf"/>
</dbReference>
<dbReference type="SUPFAM" id="SSF48208">
    <property type="entry name" value="Six-hairpin glycosidases"/>
    <property type="match status" value="1"/>
</dbReference>
<protein>
    <submittedName>
        <fullName evidence="2">Glycoside hydrolase family 88 protein</fullName>
    </submittedName>
</protein>
<proteinExistence type="predicted"/>
<keyword evidence="1 2" id="KW-0378">Hydrolase</keyword>
<dbReference type="PANTHER" id="PTHR33886">
    <property type="entry name" value="UNSATURATED RHAMNOGALACTURONAN HYDROLASE (EUROFUNG)"/>
    <property type="match status" value="1"/>
</dbReference>
<dbReference type="InterPro" id="IPR008928">
    <property type="entry name" value="6-hairpin_glycosidase_sf"/>
</dbReference>
<dbReference type="InterPro" id="IPR010905">
    <property type="entry name" value="Glyco_hydro_88"/>
</dbReference>
<dbReference type="GO" id="GO:0005975">
    <property type="term" value="P:carbohydrate metabolic process"/>
    <property type="evidence" value="ECO:0007669"/>
    <property type="project" value="InterPro"/>
</dbReference>
<dbReference type="RefSeq" id="WP_314802765.1">
    <property type="nucleotide sequence ID" value="NZ_CP130319.1"/>
</dbReference>
<name>A0AA96LR61_9BACL</name>
<dbReference type="Proteomes" id="UP001304650">
    <property type="component" value="Chromosome"/>
</dbReference>
<reference evidence="2" key="1">
    <citation type="submission" date="2022-02" db="EMBL/GenBank/DDBJ databases">
        <title>Paenibacillus sp. MBLB1832 Whole Genome Shotgun Sequencing.</title>
        <authorList>
            <person name="Hwang C.Y."/>
            <person name="Cho E.-S."/>
            <person name="Seo M.-J."/>
        </authorList>
    </citation>
    <scope>NUCLEOTIDE SEQUENCE</scope>
    <source>
        <strain evidence="2">MBLB1832</strain>
    </source>
</reference>
<dbReference type="PANTHER" id="PTHR33886:SF8">
    <property type="entry name" value="UNSATURATED RHAMNOGALACTURONAN HYDROLASE (EUROFUNG)"/>
    <property type="match status" value="1"/>
</dbReference>
<dbReference type="AlphaFoldDB" id="A0AA96LR61"/>
<dbReference type="GO" id="GO:0016787">
    <property type="term" value="F:hydrolase activity"/>
    <property type="evidence" value="ECO:0007669"/>
    <property type="project" value="UniProtKB-KW"/>
</dbReference>
<accession>A0AA96LR61</accession>
<dbReference type="InterPro" id="IPR052043">
    <property type="entry name" value="PolySaccharide_Degr_Enz"/>
</dbReference>
<dbReference type="EMBL" id="CP130319">
    <property type="protein sequence ID" value="WNR45758.1"/>
    <property type="molecule type" value="Genomic_DNA"/>
</dbReference>
<evidence type="ECO:0000256" key="1">
    <source>
        <dbReference type="ARBA" id="ARBA00022801"/>
    </source>
</evidence>
<dbReference type="Gene3D" id="1.50.10.10">
    <property type="match status" value="1"/>
</dbReference>
<evidence type="ECO:0000313" key="2">
    <source>
        <dbReference type="EMBL" id="WNR45758.1"/>
    </source>
</evidence>
<organism evidence="2 3">
    <name type="scientific">Paenibacillus roseopurpureus</name>
    <dbReference type="NCBI Taxonomy" id="2918901"/>
    <lineage>
        <taxon>Bacteria</taxon>
        <taxon>Bacillati</taxon>
        <taxon>Bacillota</taxon>
        <taxon>Bacilli</taxon>
        <taxon>Bacillales</taxon>
        <taxon>Paenibacillaceae</taxon>
        <taxon>Paenibacillus</taxon>
    </lineage>
</organism>
<evidence type="ECO:0000313" key="3">
    <source>
        <dbReference type="Proteomes" id="UP001304650"/>
    </source>
</evidence>